<evidence type="ECO:0000256" key="1">
    <source>
        <dbReference type="SAM" id="SignalP"/>
    </source>
</evidence>
<dbReference type="Gene3D" id="3.40.140.10">
    <property type="entry name" value="Cytidine Deaminase, domain 2"/>
    <property type="match status" value="1"/>
</dbReference>
<organism evidence="2">
    <name type="scientific">Haptolina ericina</name>
    <dbReference type="NCBI Taxonomy" id="156174"/>
    <lineage>
        <taxon>Eukaryota</taxon>
        <taxon>Haptista</taxon>
        <taxon>Haptophyta</taxon>
        <taxon>Prymnesiophyceae</taxon>
        <taxon>Prymnesiales</taxon>
        <taxon>Prymnesiaceae</taxon>
        <taxon>Haptolina</taxon>
    </lineage>
</organism>
<feature type="signal peptide" evidence="1">
    <location>
        <begin position="1"/>
        <end position="22"/>
    </location>
</feature>
<reference evidence="2" key="1">
    <citation type="submission" date="2021-01" db="EMBL/GenBank/DDBJ databases">
        <authorList>
            <person name="Corre E."/>
            <person name="Pelletier E."/>
            <person name="Niang G."/>
            <person name="Scheremetjew M."/>
            <person name="Finn R."/>
            <person name="Kale V."/>
            <person name="Holt S."/>
            <person name="Cochrane G."/>
            <person name="Meng A."/>
            <person name="Brown T."/>
            <person name="Cohen L."/>
        </authorList>
    </citation>
    <scope>NUCLEOTIDE SEQUENCE</scope>
    <source>
        <strain evidence="2">CCMP281</strain>
    </source>
</reference>
<dbReference type="CDD" id="cd01283">
    <property type="entry name" value="cytidine_deaminase"/>
    <property type="match status" value="1"/>
</dbReference>
<name>A0A7S3AYD6_9EUKA</name>
<protein>
    <recommendedName>
        <fullName evidence="3">CMP/dCMP-type deaminase domain-containing protein</fullName>
    </recommendedName>
</protein>
<dbReference type="AlphaFoldDB" id="A0A7S3AYD6"/>
<dbReference type="EMBL" id="HBHX01035598">
    <property type="protein sequence ID" value="CAE0119045.1"/>
    <property type="molecule type" value="Transcribed_RNA"/>
</dbReference>
<dbReference type="Pfam" id="PF14421">
    <property type="entry name" value="LmjF365940-deam"/>
    <property type="match status" value="2"/>
</dbReference>
<dbReference type="InterPro" id="IPR032723">
    <property type="entry name" value="Deaminase_LmjF365940"/>
</dbReference>
<dbReference type="GO" id="GO:0003824">
    <property type="term" value="F:catalytic activity"/>
    <property type="evidence" value="ECO:0007669"/>
    <property type="project" value="InterPro"/>
</dbReference>
<evidence type="ECO:0000313" key="2">
    <source>
        <dbReference type="EMBL" id="CAE0119045.1"/>
    </source>
</evidence>
<gene>
    <name evidence="2" type="ORF">HERI1096_LOCUS19744</name>
</gene>
<dbReference type="SUPFAM" id="SSF53927">
    <property type="entry name" value="Cytidine deaminase-like"/>
    <property type="match status" value="1"/>
</dbReference>
<accession>A0A7S3AYD6</accession>
<proteinExistence type="predicted"/>
<keyword evidence="1" id="KW-0732">Signal</keyword>
<sequence>MLWARRLCRTAAAATGVAVAAAATCGVAEGQSSQSVLKDAMHSSASLELLVHNISHADLYLLLKQQPIEEAPICGQSEGEGTLLARPQFNSFQPTSELILNHLDQLEAAHGAPEVISAPSKYKVHYPVGLGLTQHGTVPGAVVEAEDMPNVGSPWERFHLKGLKHTADGHPPTSTVPQISAVYLPLMAVLIPEWLRVLKRRETTDGTPPPRKVLVLVSGAGQPRNTDANPQDNSTEGTGRLIQRFVQAVYPDIEVICIPSNWSIFRYDDNVRFVKQQVLPVVEQKRKEVVMVHGEDWKKRLRVTLSLSDGAPARISAINASMRSYRPDYLHIWRTKTFWDQRILSEEDVEFHTFKKLEMRPATYITTLAPTERKLAEDMISYKRQFEAVCDASVRELESFWLRKTGKAVLAVLVTQKPGEDPVFWRGMNCEVSMPTGTLCAERNAIGNALAGDQTMTRSDMKAIAVLSMPLARGSTKDTIALNPLDPCGACMEWLKKIAEVNPDFSVLTFANTNCEKVYVTPIGDYA</sequence>
<evidence type="ECO:0008006" key="3">
    <source>
        <dbReference type="Google" id="ProtNLM"/>
    </source>
</evidence>
<feature type="chain" id="PRO_5031168759" description="CMP/dCMP-type deaminase domain-containing protein" evidence="1">
    <location>
        <begin position="23"/>
        <end position="527"/>
    </location>
</feature>
<dbReference type="InterPro" id="IPR016193">
    <property type="entry name" value="Cytidine_deaminase-like"/>
</dbReference>